<evidence type="ECO:0000313" key="2">
    <source>
        <dbReference type="Proteomes" id="UP000030645"/>
    </source>
</evidence>
<name>W9S0B7_9ROSA</name>
<dbReference type="EMBL" id="KE345548">
    <property type="protein sequence ID" value="EXC05961.1"/>
    <property type="molecule type" value="Genomic_DNA"/>
</dbReference>
<keyword evidence="2" id="KW-1185">Reference proteome</keyword>
<accession>W9S0B7</accession>
<organism evidence="1 2">
    <name type="scientific">Morus notabilis</name>
    <dbReference type="NCBI Taxonomy" id="981085"/>
    <lineage>
        <taxon>Eukaryota</taxon>
        <taxon>Viridiplantae</taxon>
        <taxon>Streptophyta</taxon>
        <taxon>Embryophyta</taxon>
        <taxon>Tracheophyta</taxon>
        <taxon>Spermatophyta</taxon>
        <taxon>Magnoliopsida</taxon>
        <taxon>eudicotyledons</taxon>
        <taxon>Gunneridae</taxon>
        <taxon>Pentapetalae</taxon>
        <taxon>rosids</taxon>
        <taxon>fabids</taxon>
        <taxon>Rosales</taxon>
        <taxon>Moraceae</taxon>
        <taxon>Moreae</taxon>
        <taxon>Morus</taxon>
    </lineage>
</organism>
<sequence length="88" mass="9716">MEPTLAELVRDASGGARSLVGRLRQPINRILFARTKNEVTTTAVAGIDDDGNEARERTGEITSPIFGNNGSELSLKRERCLEVKSWSW</sequence>
<protein>
    <submittedName>
        <fullName evidence="1">Uncharacterized protein</fullName>
    </submittedName>
</protein>
<proteinExistence type="predicted"/>
<dbReference type="AlphaFoldDB" id="W9S0B7"/>
<evidence type="ECO:0000313" key="1">
    <source>
        <dbReference type="EMBL" id="EXC05961.1"/>
    </source>
</evidence>
<dbReference type="Proteomes" id="UP000030645">
    <property type="component" value="Unassembled WGS sequence"/>
</dbReference>
<reference evidence="2" key="1">
    <citation type="submission" date="2013-01" db="EMBL/GenBank/DDBJ databases">
        <title>Draft Genome Sequence of a Mulberry Tree, Morus notabilis C.K. Schneid.</title>
        <authorList>
            <person name="He N."/>
            <person name="Zhao S."/>
        </authorList>
    </citation>
    <scope>NUCLEOTIDE SEQUENCE</scope>
</reference>
<gene>
    <name evidence="1" type="ORF">L484_014230</name>
</gene>